<dbReference type="Gene3D" id="3.40.50.510">
    <property type="entry name" value="Phosphotransferase system, mannose-type IIA component"/>
    <property type="match status" value="1"/>
</dbReference>
<dbReference type="PANTHER" id="PTHR33799:SF1">
    <property type="entry name" value="PTS SYSTEM MANNOSE-SPECIFIC EIIAB COMPONENT-RELATED"/>
    <property type="match status" value="1"/>
</dbReference>
<dbReference type="Pfam" id="PF03610">
    <property type="entry name" value="EIIA-man"/>
    <property type="match status" value="1"/>
</dbReference>
<evidence type="ECO:0000313" key="6">
    <source>
        <dbReference type="Proteomes" id="UP000194737"/>
    </source>
</evidence>
<keyword evidence="1" id="KW-0808">Transferase</keyword>
<protein>
    <submittedName>
        <fullName evidence="3">PTS mannose transporter subunit IIA</fullName>
    </submittedName>
</protein>
<dbReference type="InterPro" id="IPR036662">
    <property type="entry name" value="PTS_EIIA_man-typ_sf"/>
</dbReference>
<dbReference type="GO" id="GO:0016020">
    <property type="term" value="C:membrane"/>
    <property type="evidence" value="ECO:0007669"/>
    <property type="project" value="InterPro"/>
</dbReference>
<dbReference type="PANTHER" id="PTHR33799">
    <property type="entry name" value="PTS PERMEASE-RELATED-RELATED"/>
    <property type="match status" value="1"/>
</dbReference>
<evidence type="ECO:0000313" key="4">
    <source>
        <dbReference type="EMBL" id="OTO00224.1"/>
    </source>
</evidence>
<dbReference type="Proteomes" id="UP000253144">
    <property type="component" value="Unassembled WGS sequence"/>
</dbReference>
<evidence type="ECO:0000313" key="3">
    <source>
        <dbReference type="EMBL" id="MBX4222096.1"/>
    </source>
</evidence>
<name>A0A2S7S346_ENTFC</name>
<dbReference type="AlphaFoldDB" id="A0A2S7S346"/>
<feature type="domain" description="PTS EIIA type-4" evidence="2">
    <location>
        <begin position="2"/>
        <end position="126"/>
    </location>
</feature>
<dbReference type="Proteomes" id="UP000194737">
    <property type="component" value="Unassembled WGS sequence"/>
</dbReference>
<dbReference type="InterPro" id="IPR051471">
    <property type="entry name" value="Bacterial_PTS_sugar_comp"/>
</dbReference>
<evidence type="ECO:0000259" key="2">
    <source>
        <dbReference type="PROSITE" id="PS51096"/>
    </source>
</evidence>
<gene>
    <name evidence="4" type="ORF">A5804_001718</name>
    <name evidence="5" type="ORF">EB12_01269</name>
    <name evidence="3" type="ORF">KYX88_04455</name>
</gene>
<dbReference type="EMBL" id="JAIFOC010000030">
    <property type="protein sequence ID" value="MBX4222096.1"/>
    <property type="molecule type" value="Genomic_DNA"/>
</dbReference>
<evidence type="ECO:0000313" key="5">
    <source>
        <dbReference type="EMBL" id="RBS32788.1"/>
    </source>
</evidence>
<dbReference type="SUPFAM" id="SSF53062">
    <property type="entry name" value="PTS system fructose IIA component-like"/>
    <property type="match status" value="1"/>
</dbReference>
<reference evidence="5 7" key="1">
    <citation type="submission" date="2015-06" db="EMBL/GenBank/DDBJ databases">
        <title>The Genome Sequence of Enterococcus faecium 131EA1.</title>
        <authorList>
            <consortium name="The Broad Institute Genomics Platform"/>
            <consortium name="The Broad Institute Genome Sequencing Center for Infectious Disease"/>
            <person name="Earl A.M."/>
            <person name="Van Tyne D."/>
            <person name="Lebreton F."/>
            <person name="Saavedra J.T."/>
            <person name="Gilmore M.S."/>
            <person name="Manson Mcguire A."/>
            <person name="Clock S."/>
            <person name="Crupain M."/>
            <person name="Rangan U."/>
            <person name="Young S."/>
            <person name="Abouelleil A."/>
            <person name="Cao P."/>
            <person name="Chapman S.B."/>
            <person name="Griggs A."/>
            <person name="Priest M."/>
            <person name="Shea T."/>
            <person name="Wortman J."/>
            <person name="Nusbaum C."/>
            <person name="Birren B."/>
        </authorList>
    </citation>
    <scope>NUCLEOTIDE SEQUENCE [LARGE SCALE GENOMIC DNA]</scope>
    <source>
        <strain evidence="5 7">131EA1</strain>
    </source>
</reference>
<proteinExistence type="predicted"/>
<dbReference type="EMBL" id="LEQJ01000006">
    <property type="protein sequence ID" value="RBS32788.1"/>
    <property type="molecule type" value="Genomic_DNA"/>
</dbReference>
<evidence type="ECO:0000313" key="7">
    <source>
        <dbReference type="Proteomes" id="UP000253144"/>
    </source>
</evidence>
<sequence>MKKKFLVATHGRLASGFQNSMAILADKGAELEVINAYLTNEDYTPIISNFIDSIEEGEQGIIFTDLFGGSVNQTVVAELIKQKKDQLFVISNSNLAIILSLVLTPENEVFTKESINEAIEISQVRLVSTDLPTEETFF</sequence>
<dbReference type="PROSITE" id="PS51096">
    <property type="entry name" value="PTS_EIIA_TYPE_4"/>
    <property type="match status" value="1"/>
</dbReference>
<dbReference type="Proteomes" id="UP001139644">
    <property type="component" value="Unassembled WGS sequence"/>
</dbReference>
<dbReference type="InterPro" id="IPR004701">
    <property type="entry name" value="PTS_EIIA_man-typ"/>
</dbReference>
<comment type="caution">
    <text evidence="5">The sequence shown here is derived from an EMBL/GenBank/DDBJ whole genome shotgun (WGS) entry which is preliminary data.</text>
</comment>
<evidence type="ECO:0000256" key="1">
    <source>
        <dbReference type="ARBA" id="ARBA00022679"/>
    </source>
</evidence>
<reference evidence="4 6" key="2">
    <citation type="submission" date="2017-05" db="EMBL/GenBank/DDBJ databases">
        <title>The Genome Sequence of Enterococcus faecium 6F2_DIV0138.</title>
        <authorList>
            <consortium name="The Broad Institute Genomics Platform"/>
            <consortium name="The Broad Institute Genomic Center for Infectious Diseases"/>
            <person name="Earl A."/>
            <person name="Manson A."/>
            <person name="Schwartman J."/>
            <person name="Gilmore M."/>
            <person name="Abouelleil A."/>
            <person name="Cao P."/>
            <person name="Chapman S."/>
            <person name="Cusick C."/>
            <person name="Shea T."/>
            <person name="Young S."/>
            <person name="Neafsey D."/>
            <person name="Nusbaum C."/>
            <person name="Birren B."/>
        </authorList>
    </citation>
    <scope>NUCLEOTIDE SEQUENCE [LARGE SCALE GENOMIC DNA]</scope>
    <source>
        <strain evidence="4 6">6F2_DIV0138</strain>
    </source>
</reference>
<dbReference type="RefSeq" id="WP_002306992.1">
    <property type="nucleotide sequence ID" value="NZ_CABGOC010000014.1"/>
</dbReference>
<accession>A0A2S7S346</accession>
<dbReference type="EMBL" id="NGLB01000001">
    <property type="protein sequence ID" value="OTO00224.1"/>
    <property type="molecule type" value="Genomic_DNA"/>
</dbReference>
<organism evidence="5 7">
    <name type="scientific">Enterococcus faecium</name>
    <name type="common">Streptococcus faecium</name>
    <dbReference type="NCBI Taxonomy" id="1352"/>
    <lineage>
        <taxon>Bacteria</taxon>
        <taxon>Bacillati</taxon>
        <taxon>Bacillota</taxon>
        <taxon>Bacilli</taxon>
        <taxon>Lactobacillales</taxon>
        <taxon>Enterococcaceae</taxon>
        <taxon>Enterococcus</taxon>
    </lineage>
</organism>
<reference evidence="3" key="3">
    <citation type="journal article" date="2022" name="J. Anim. Sci.">
        <title>Whole genome sequence analyses-based assessment of virulence potential and antimicrobial susceptibilities and resistance of Enterococcus faecium strains isolated from commercial swine and cattle probiotic products.</title>
        <authorList>
            <person name="Shridhar P.B."/>
            <person name="Amachawadi R.G."/>
            <person name="Tokach M."/>
            <person name="Patel I."/>
            <person name="Gangiredla J."/>
            <person name="Mammel M."/>
            <person name="Nagaraja T.G."/>
        </authorList>
    </citation>
    <scope>NUCLEOTIDE SEQUENCE</scope>
    <source>
        <strain evidence="3">EF215</strain>
    </source>
</reference>
<dbReference type="GO" id="GO:0009401">
    <property type="term" value="P:phosphoenolpyruvate-dependent sugar phosphotransferase system"/>
    <property type="evidence" value="ECO:0007669"/>
    <property type="project" value="InterPro"/>
</dbReference>
<dbReference type="GO" id="GO:0016740">
    <property type="term" value="F:transferase activity"/>
    <property type="evidence" value="ECO:0007669"/>
    <property type="project" value="UniProtKB-KW"/>
</dbReference>